<evidence type="ECO:0000256" key="6">
    <source>
        <dbReference type="SAM" id="MobiDB-lite"/>
    </source>
</evidence>
<feature type="transmembrane region" description="Helical" evidence="5">
    <location>
        <begin position="314"/>
        <end position="333"/>
    </location>
</feature>
<reference evidence="7" key="1">
    <citation type="submission" date="2022-01" db="EMBL/GenBank/DDBJ databases">
        <authorList>
            <person name="King R."/>
        </authorList>
    </citation>
    <scope>NUCLEOTIDE SEQUENCE</scope>
</reference>
<dbReference type="GO" id="GO:2001234">
    <property type="term" value="P:negative regulation of apoptotic signaling pathway"/>
    <property type="evidence" value="ECO:0007669"/>
    <property type="project" value="TreeGrafter"/>
</dbReference>
<evidence type="ECO:0000256" key="4">
    <source>
        <dbReference type="ARBA" id="ARBA00023136"/>
    </source>
</evidence>
<name>A0A9N9MWW7_9CUCU</name>
<dbReference type="AlphaFoldDB" id="A0A9N9MWW7"/>
<keyword evidence="2 5" id="KW-0812">Transmembrane</keyword>
<feature type="compositionally biased region" description="Low complexity" evidence="6">
    <location>
        <begin position="82"/>
        <end position="95"/>
    </location>
</feature>
<evidence type="ECO:0000313" key="7">
    <source>
        <dbReference type="EMBL" id="CAG9771858.1"/>
    </source>
</evidence>
<evidence type="ECO:0000256" key="1">
    <source>
        <dbReference type="ARBA" id="ARBA00004141"/>
    </source>
</evidence>
<dbReference type="CDD" id="cd10428">
    <property type="entry name" value="LFG_like"/>
    <property type="match status" value="1"/>
</dbReference>
<proteinExistence type="inferred from homology"/>
<dbReference type="InterPro" id="IPR036259">
    <property type="entry name" value="MFS_trans_sf"/>
</dbReference>
<feature type="transmembrane region" description="Helical" evidence="5">
    <location>
        <begin position="165"/>
        <end position="184"/>
    </location>
</feature>
<feature type="transmembrane region" description="Helical" evidence="5">
    <location>
        <begin position="220"/>
        <end position="239"/>
    </location>
</feature>
<sequence>MGEQSETNNSDNSITLCKDDSPMKKDKEETSIPCADEIITCAREESVGPYSRNETQRAGINQGEPPPPYERNAPPPYYSSYRSEGPQQQSSGPYSSRRRSRNNRPFGNDLSYEEVAIVFEDVSIRHAFVQKVFTILFAQLSITTALNLLALFHKPTGDFIRETTYMSYIMMAIFFTTYLALICIKSLRRKFPVNYIFLFLLTISMSYLTAFMTVRYETKIVVSAVGTTMLICFIVSLLACQTWFDITKWTFIIAIASIIVMVFGLIAMIMSIFGYKIIWMIYCGLVVLLCSVFLLYDMQCILGGRRIELSPEEYIYGALNLYIDIIYIFWYLLQLYAYCR</sequence>
<feature type="transmembrane region" description="Helical" evidence="5">
    <location>
        <begin position="132"/>
        <end position="153"/>
    </location>
</feature>
<evidence type="ECO:0000256" key="3">
    <source>
        <dbReference type="ARBA" id="ARBA00022989"/>
    </source>
</evidence>
<feature type="compositionally biased region" description="Polar residues" evidence="6">
    <location>
        <begin position="1"/>
        <end position="15"/>
    </location>
</feature>
<dbReference type="PANTHER" id="PTHR23291:SF127">
    <property type="entry name" value="PROTEIN LIFEGUARD 1-LIKE"/>
    <property type="match status" value="1"/>
</dbReference>
<keyword evidence="8" id="KW-1185">Reference proteome</keyword>
<dbReference type="GO" id="GO:0005794">
    <property type="term" value="C:Golgi apparatus"/>
    <property type="evidence" value="ECO:0007669"/>
    <property type="project" value="TreeGrafter"/>
</dbReference>
<evidence type="ECO:0000256" key="2">
    <source>
        <dbReference type="ARBA" id="ARBA00022692"/>
    </source>
</evidence>
<organism evidence="7 8">
    <name type="scientific">Ceutorhynchus assimilis</name>
    <name type="common">cabbage seed weevil</name>
    <dbReference type="NCBI Taxonomy" id="467358"/>
    <lineage>
        <taxon>Eukaryota</taxon>
        <taxon>Metazoa</taxon>
        <taxon>Ecdysozoa</taxon>
        <taxon>Arthropoda</taxon>
        <taxon>Hexapoda</taxon>
        <taxon>Insecta</taxon>
        <taxon>Pterygota</taxon>
        <taxon>Neoptera</taxon>
        <taxon>Endopterygota</taxon>
        <taxon>Coleoptera</taxon>
        <taxon>Polyphaga</taxon>
        <taxon>Cucujiformia</taxon>
        <taxon>Curculionidae</taxon>
        <taxon>Ceutorhynchinae</taxon>
        <taxon>Ceutorhynchus</taxon>
    </lineage>
</organism>
<keyword evidence="3 5" id="KW-1133">Transmembrane helix</keyword>
<dbReference type="PANTHER" id="PTHR23291">
    <property type="entry name" value="BAX INHIBITOR-RELATED"/>
    <property type="match status" value="1"/>
</dbReference>
<dbReference type="SUPFAM" id="SSF103473">
    <property type="entry name" value="MFS general substrate transporter"/>
    <property type="match status" value="1"/>
</dbReference>
<dbReference type="Pfam" id="PF01027">
    <property type="entry name" value="Bax1-I"/>
    <property type="match status" value="1"/>
</dbReference>
<gene>
    <name evidence="7" type="ORF">CEUTPL_LOCUS12283</name>
</gene>
<dbReference type="OrthoDB" id="6624577at2759"/>
<evidence type="ECO:0000313" key="8">
    <source>
        <dbReference type="Proteomes" id="UP001152799"/>
    </source>
</evidence>
<feature type="transmembrane region" description="Helical" evidence="5">
    <location>
        <begin position="251"/>
        <end position="273"/>
    </location>
</feature>
<comment type="similarity">
    <text evidence="5">Belongs to the BI1 family.</text>
</comment>
<comment type="subcellular location">
    <subcellularLocation>
        <location evidence="1">Membrane</location>
        <topology evidence="1">Multi-pass membrane protein</topology>
    </subcellularLocation>
</comment>
<feature type="compositionally biased region" description="Pro residues" evidence="6">
    <location>
        <begin position="64"/>
        <end position="77"/>
    </location>
</feature>
<evidence type="ECO:0000256" key="5">
    <source>
        <dbReference type="RuleBase" id="RU004379"/>
    </source>
</evidence>
<protein>
    <submittedName>
        <fullName evidence="7">Uncharacterized protein</fullName>
    </submittedName>
</protein>
<feature type="compositionally biased region" description="Basic and acidic residues" evidence="6">
    <location>
        <begin position="17"/>
        <end position="30"/>
    </location>
</feature>
<keyword evidence="4 5" id="KW-0472">Membrane</keyword>
<accession>A0A9N9MWW7</accession>
<dbReference type="EMBL" id="OU892283">
    <property type="protein sequence ID" value="CAG9771858.1"/>
    <property type="molecule type" value="Genomic_DNA"/>
</dbReference>
<feature type="region of interest" description="Disordered" evidence="6">
    <location>
        <begin position="1"/>
        <end position="105"/>
    </location>
</feature>
<dbReference type="GO" id="GO:0016020">
    <property type="term" value="C:membrane"/>
    <property type="evidence" value="ECO:0007669"/>
    <property type="project" value="UniProtKB-SubCell"/>
</dbReference>
<feature type="transmembrane region" description="Helical" evidence="5">
    <location>
        <begin position="279"/>
        <end position="302"/>
    </location>
</feature>
<dbReference type="InterPro" id="IPR006214">
    <property type="entry name" value="Bax_inhibitor_1-related"/>
</dbReference>
<feature type="transmembrane region" description="Helical" evidence="5">
    <location>
        <begin position="196"/>
        <end position="214"/>
    </location>
</feature>
<dbReference type="Proteomes" id="UP001152799">
    <property type="component" value="Chromosome 7"/>
</dbReference>
<dbReference type="GO" id="GO:0005783">
    <property type="term" value="C:endoplasmic reticulum"/>
    <property type="evidence" value="ECO:0007669"/>
    <property type="project" value="TreeGrafter"/>
</dbReference>